<organism evidence="1">
    <name type="scientific">marine metagenome</name>
    <dbReference type="NCBI Taxonomy" id="408172"/>
    <lineage>
        <taxon>unclassified sequences</taxon>
        <taxon>metagenomes</taxon>
        <taxon>ecological metagenomes</taxon>
    </lineage>
</organism>
<accession>A0A381T425</accession>
<protein>
    <submittedName>
        <fullName evidence="1">Uncharacterized protein</fullName>
    </submittedName>
</protein>
<evidence type="ECO:0000313" key="1">
    <source>
        <dbReference type="EMBL" id="SVA10955.1"/>
    </source>
</evidence>
<dbReference type="AlphaFoldDB" id="A0A381T425"/>
<name>A0A381T425_9ZZZZ</name>
<reference evidence="1" key="1">
    <citation type="submission" date="2018-05" db="EMBL/GenBank/DDBJ databases">
        <authorList>
            <person name="Lanie J.A."/>
            <person name="Ng W.-L."/>
            <person name="Kazmierczak K.M."/>
            <person name="Andrzejewski T.M."/>
            <person name="Davidsen T.M."/>
            <person name="Wayne K.J."/>
            <person name="Tettelin H."/>
            <person name="Glass J.I."/>
            <person name="Rusch D."/>
            <person name="Podicherti R."/>
            <person name="Tsui H.-C.T."/>
            <person name="Winkler M.E."/>
        </authorList>
    </citation>
    <scope>NUCLEOTIDE SEQUENCE</scope>
</reference>
<sequence>MGSNYIFRISILLIGLVVLSPTFGIAQQNGQPASDQLGQEDIWGNPTFVGGVTNGGPAGHSIW</sequence>
<proteinExistence type="predicted"/>
<gene>
    <name evidence="1" type="ORF">METZ01_LOCUS63809</name>
</gene>
<dbReference type="EMBL" id="UINC01003996">
    <property type="protein sequence ID" value="SVA10955.1"/>
    <property type="molecule type" value="Genomic_DNA"/>
</dbReference>